<keyword evidence="4" id="KW-0732">Signal</keyword>
<dbReference type="NCBIfam" id="TIGR03804">
    <property type="entry name" value="para_beta_helix"/>
    <property type="match status" value="2"/>
</dbReference>
<dbReference type="AlphaFoldDB" id="A0A1I1G3N2"/>
<accession>A0A1I1G3N2</accession>
<evidence type="ECO:0000259" key="5">
    <source>
        <dbReference type="SMART" id="SM00722"/>
    </source>
</evidence>
<name>A0A1I1G3N2_9GAMM</name>
<sequence length="432" mass="48204">MLKLFSLTLLMLASNVLAKTIVVTSDQNLQSILSQAVSGDLVQLTEGTYKGNFVITQSITLKASDKNSAPVIVDAQGKGSALTLEHSNITISGLTIKNWGDDLTEQNAGIYSEKKSTNITLNNNNLAGDGFGIWLQKSQQVKIHHNKIRGNLNLRSADRGNGIQLSSVQHAHVYNNDVAKVRDGIYIIASQHNLIEQNTMHQLRYGIHYMYSHDNKVKNNSAYNTRAGYALMSSRRLEISGNKTRDSEDYGFLLNFITASTFTNNIVQNVWTKPENKVMGREGKGLFVYNSGYNTISGNLIDTAEIGIHLTAGSEKTKVYGNSFINNPIQVKYVVNREEEWSKDGKGNFWSNYLGWDLDNNGSGDTPFEPNDSIDKIIWQYPEAKVLLDSPAILLLRFVQKQFPVLKPTGVKDSFPLIQQPQRYQPEVKVIL</sequence>
<dbReference type="InterPro" id="IPR006626">
    <property type="entry name" value="PbH1"/>
</dbReference>
<dbReference type="PANTHER" id="PTHR22990">
    <property type="entry name" value="F-BOX ONLY PROTEIN"/>
    <property type="match status" value="1"/>
</dbReference>
<dbReference type="InterPro" id="IPR006633">
    <property type="entry name" value="Carb-bd_sugar_hydrolysis-dom"/>
</dbReference>
<dbReference type="STRING" id="1123010.SAMN02745724_00802"/>
<dbReference type="NCBIfam" id="TIGR04247">
    <property type="entry name" value="NosD_copper_fam"/>
    <property type="match status" value="1"/>
</dbReference>
<organism evidence="6 7">
    <name type="scientific">Pseudoalteromonas denitrificans DSM 6059</name>
    <dbReference type="NCBI Taxonomy" id="1123010"/>
    <lineage>
        <taxon>Bacteria</taxon>
        <taxon>Pseudomonadati</taxon>
        <taxon>Pseudomonadota</taxon>
        <taxon>Gammaproteobacteria</taxon>
        <taxon>Alteromonadales</taxon>
        <taxon>Pseudoalteromonadaceae</taxon>
        <taxon>Pseudoalteromonas</taxon>
    </lineage>
</organism>
<feature type="chain" id="PRO_5011663883" evidence="4">
    <location>
        <begin position="19"/>
        <end position="432"/>
    </location>
</feature>
<feature type="domain" description="Carbohydrate-binding/sugar hydrolysis" evidence="5">
    <location>
        <begin position="194"/>
        <end position="366"/>
    </location>
</feature>
<evidence type="ECO:0000256" key="3">
    <source>
        <dbReference type="ARBA" id="ARBA00022786"/>
    </source>
</evidence>
<evidence type="ECO:0000256" key="2">
    <source>
        <dbReference type="ARBA" id="ARBA00022737"/>
    </source>
</evidence>
<keyword evidence="3" id="KW-0833">Ubl conjugation pathway</keyword>
<evidence type="ECO:0000256" key="1">
    <source>
        <dbReference type="ARBA" id="ARBA00004906"/>
    </source>
</evidence>
<feature type="signal peptide" evidence="4">
    <location>
        <begin position="1"/>
        <end position="18"/>
    </location>
</feature>
<proteinExistence type="predicted"/>
<dbReference type="Gene3D" id="2.160.20.10">
    <property type="entry name" value="Single-stranded right-handed beta-helix, Pectin lyase-like"/>
    <property type="match status" value="2"/>
</dbReference>
<dbReference type="EMBL" id="FOLO01000004">
    <property type="protein sequence ID" value="SFC06194.1"/>
    <property type="molecule type" value="Genomic_DNA"/>
</dbReference>
<dbReference type="RefSeq" id="WP_091980199.1">
    <property type="nucleotide sequence ID" value="NZ_FOLO01000004.1"/>
</dbReference>
<feature type="domain" description="Carbohydrate-binding/sugar hydrolysis" evidence="5">
    <location>
        <begin position="44"/>
        <end position="188"/>
    </location>
</feature>
<dbReference type="Pfam" id="PF05048">
    <property type="entry name" value="NosD"/>
    <property type="match status" value="1"/>
</dbReference>
<evidence type="ECO:0000256" key="4">
    <source>
        <dbReference type="SAM" id="SignalP"/>
    </source>
</evidence>
<dbReference type="SUPFAM" id="SSF51126">
    <property type="entry name" value="Pectin lyase-like"/>
    <property type="match status" value="1"/>
</dbReference>
<evidence type="ECO:0000313" key="6">
    <source>
        <dbReference type="EMBL" id="SFC06194.1"/>
    </source>
</evidence>
<dbReference type="InterPro" id="IPR011050">
    <property type="entry name" value="Pectin_lyase_fold/virulence"/>
</dbReference>
<reference evidence="6 7" key="1">
    <citation type="submission" date="2016-10" db="EMBL/GenBank/DDBJ databases">
        <authorList>
            <person name="de Groot N.N."/>
        </authorList>
    </citation>
    <scope>NUCLEOTIDE SEQUENCE [LARGE SCALE GENOMIC DNA]</scope>
    <source>
        <strain evidence="6 7">DSM 6059</strain>
    </source>
</reference>
<dbReference type="InterPro" id="IPR007742">
    <property type="entry name" value="NosD_dom"/>
</dbReference>
<dbReference type="PANTHER" id="PTHR22990:SF15">
    <property type="entry name" value="F-BOX ONLY PROTEIN 10"/>
    <property type="match status" value="1"/>
</dbReference>
<dbReference type="InterPro" id="IPR022441">
    <property type="entry name" value="Para_beta_helix_rpt-2"/>
</dbReference>
<evidence type="ECO:0000313" key="7">
    <source>
        <dbReference type="Proteomes" id="UP000198862"/>
    </source>
</evidence>
<dbReference type="InterPro" id="IPR012334">
    <property type="entry name" value="Pectin_lyas_fold"/>
</dbReference>
<gene>
    <name evidence="6" type="ORF">SAMN02745724_00802</name>
</gene>
<protein>
    <submittedName>
        <fullName evidence="6">Nitrous oxidase accessory protein</fullName>
    </submittedName>
</protein>
<dbReference type="InterPro" id="IPR051550">
    <property type="entry name" value="SCF-Subunits/Alg-Epimerases"/>
</dbReference>
<dbReference type="SMART" id="SM00710">
    <property type="entry name" value="PbH1"/>
    <property type="match status" value="8"/>
</dbReference>
<dbReference type="Proteomes" id="UP000198862">
    <property type="component" value="Unassembled WGS sequence"/>
</dbReference>
<keyword evidence="7" id="KW-1185">Reference proteome</keyword>
<comment type="pathway">
    <text evidence="1">Protein modification; protein ubiquitination.</text>
</comment>
<keyword evidence="2" id="KW-0677">Repeat</keyword>
<dbReference type="InterPro" id="IPR026464">
    <property type="entry name" value="NosD_copper_fam"/>
</dbReference>
<dbReference type="OrthoDB" id="9767990at2"/>
<dbReference type="SMART" id="SM00722">
    <property type="entry name" value="CASH"/>
    <property type="match status" value="2"/>
</dbReference>